<evidence type="ECO:0000313" key="2">
    <source>
        <dbReference type="Proteomes" id="UP000594263"/>
    </source>
</evidence>
<organism evidence="1 2">
    <name type="scientific">Kalanchoe fedtschenkoi</name>
    <name type="common">Lavender scallops</name>
    <name type="synonym">South American air plant</name>
    <dbReference type="NCBI Taxonomy" id="63787"/>
    <lineage>
        <taxon>Eukaryota</taxon>
        <taxon>Viridiplantae</taxon>
        <taxon>Streptophyta</taxon>
        <taxon>Embryophyta</taxon>
        <taxon>Tracheophyta</taxon>
        <taxon>Spermatophyta</taxon>
        <taxon>Magnoliopsida</taxon>
        <taxon>eudicotyledons</taxon>
        <taxon>Gunneridae</taxon>
        <taxon>Pentapetalae</taxon>
        <taxon>Saxifragales</taxon>
        <taxon>Crassulaceae</taxon>
        <taxon>Kalanchoe</taxon>
    </lineage>
</organism>
<proteinExistence type="predicted"/>
<dbReference type="Gramene" id="Kaladp0037s0145.1.v1.1">
    <property type="protein sequence ID" value="Kaladp0037s0145.1.v1.1"/>
    <property type="gene ID" value="Kaladp0037s0145.v1.1"/>
</dbReference>
<sequence length="136" mass="15307">MVKMELGLTATQIRLDTISHVRRPTDPPIRSTMCSQIRTRSVQLLSVVAEVRFVHVTLDLMCSDVRFVLIPNRRLNGLKCKRSNCFKIAELNCNGSICSEGISYCVTTELTNVTFAHLVMFNPETIVASWVGHKII</sequence>
<accession>A0A7N0THA3</accession>
<name>A0A7N0THA3_KALFE</name>
<dbReference type="EnsemblPlants" id="Kaladp0037s0145.1.v1.1">
    <property type="protein sequence ID" value="Kaladp0037s0145.1.v1.1"/>
    <property type="gene ID" value="Kaladp0037s0145.v1.1"/>
</dbReference>
<reference evidence="1" key="1">
    <citation type="submission" date="2021-01" db="UniProtKB">
        <authorList>
            <consortium name="EnsemblPlants"/>
        </authorList>
    </citation>
    <scope>IDENTIFICATION</scope>
</reference>
<protein>
    <submittedName>
        <fullName evidence="1">Uncharacterized protein</fullName>
    </submittedName>
</protein>
<dbReference type="AlphaFoldDB" id="A0A7N0THA3"/>
<keyword evidence="2" id="KW-1185">Reference proteome</keyword>
<dbReference type="Proteomes" id="UP000594263">
    <property type="component" value="Unplaced"/>
</dbReference>
<evidence type="ECO:0000313" key="1">
    <source>
        <dbReference type="EnsemblPlants" id="Kaladp0037s0145.1.v1.1"/>
    </source>
</evidence>